<dbReference type="InParanoid" id="A0A0D0ATU8"/>
<protein>
    <recommendedName>
        <fullName evidence="4">BAG domain-containing protein</fullName>
    </recommendedName>
</protein>
<dbReference type="EMBL" id="KN835270">
    <property type="protein sequence ID" value="KIK41384.1"/>
    <property type="molecule type" value="Genomic_DNA"/>
</dbReference>
<proteinExistence type="predicted"/>
<keyword evidence="3" id="KW-1185">Reference proteome</keyword>
<organism evidence="2 3">
    <name type="scientific">Suillus luteus UH-Slu-Lm8-n1</name>
    <dbReference type="NCBI Taxonomy" id="930992"/>
    <lineage>
        <taxon>Eukaryota</taxon>
        <taxon>Fungi</taxon>
        <taxon>Dikarya</taxon>
        <taxon>Basidiomycota</taxon>
        <taxon>Agaricomycotina</taxon>
        <taxon>Agaricomycetes</taxon>
        <taxon>Agaricomycetidae</taxon>
        <taxon>Boletales</taxon>
        <taxon>Suillineae</taxon>
        <taxon>Suillaceae</taxon>
        <taxon>Suillus</taxon>
    </lineage>
</organism>
<gene>
    <name evidence="2" type="ORF">CY34DRAFT_206611</name>
</gene>
<evidence type="ECO:0000256" key="1">
    <source>
        <dbReference type="SAM" id="MobiDB-lite"/>
    </source>
</evidence>
<dbReference type="GO" id="GO:0051087">
    <property type="term" value="F:protein-folding chaperone binding"/>
    <property type="evidence" value="ECO:0007669"/>
    <property type="project" value="InterPro"/>
</dbReference>
<evidence type="ECO:0000313" key="2">
    <source>
        <dbReference type="EMBL" id="KIK41384.1"/>
    </source>
</evidence>
<dbReference type="OrthoDB" id="333905at2759"/>
<dbReference type="AlphaFoldDB" id="A0A0D0ATU8"/>
<dbReference type="HOGENOM" id="CLU_943907_0_0_1"/>
<evidence type="ECO:0008006" key="4">
    <source>
        <dbReference type="Google" id="ProtNLM"/>
    </source>
</evidence>
<dbReference type="Proteomes" id="UP000054485">
    <property type="component" value="Unassembled WGS sequence"/>
</dbReference>
<evidence type="ECO:0000313" key="3">
    <source>
        <dbReference type="Proteomes" id="UP000054485"/>
    </source>
</evidence>
<accession>A0A0D0ATU8</accession>
<dbReference type="STRING" id="930992.A0A0D0ATU8"/>
<reference evidence="2 3" key="1">
    <citation type="submission" date="2014-04" db="EMBL/GenBank/DDBJ databases">
        <authorList>
            <consortium name="DOE Joint Genome Institute"/>
            <person name="Kuo A."/>
            <person name="Ruytinx J."/>
            <person name="Rineau F."/>
            <person name="Colpaert J."/>
            <person name="Kohler A."/>
            <person name="Nagy L.G."/>
            <person name="Floudas D."/>
            <person name="Copeland A."/>
            <person name="Barry K.W."/>
            <person name="Cichocki N."/>
            <person name="Veneault-Fourrey C."/>
            <person name="LaButti K."/>
            <person name="Lindquist E.A."/>
            <person name="Lipzen A."/>
            <person name="Lundell T."/>
            <person name="Morin E."/>
            <person name="Murat C."/>
            <person name="Sun H."/>
            <person name="Tunlid A."/>
            <person name="Henrissat B."/>
            <person name="Grigoriev I.V."/>
            <person name="Hibbett D.S."/>
            <person name="Martin F."/>
            <person name="Nordberg H.P."/>
            <person name="Cantor M.N."/>
            <person name="Hua S.X."/>
        </authorList>
    </citation>
    <scope>NUCLEOTIDE SEQUENCE [LARGE SCALE GENOMIC DNA]</scope>
    <source>
        <strain evidence="2 3">UH-Slu-Lm8-n1</strain>
    </source>
</reference>
<name>A0A0D0ATU8_9AGAM</name>
<dbReference type="SUPFAM" id="SSF63491">
    <property type="entry name" value="BAG domain"/>
    <property type="match status" value="1"/>
</dbReference>
<dbReference type="Gene3D" id="1.20.58.120">
    <property type="entry name" value="BAG domain"/>
    <property type="match status" value="1"/>
</dbReference>
<dbReference type="InterPro" id="IPR036533">
    <property type="entry name" value="BAG_dom_sf"/>
</dbReference>
<reference evidence="3" key="2">
    <citation type="submission" date="2015-01" db="EMBL/GenBank/DDBJ databases">
        <title>Evolutionary Origins and Diversification of the Mycorrhizal Mutualists.</title>
        <authorList>
            <consortium name="DOE Joint Genome Institute"/>
            <consortium name="Mycorrhizal Genomics Consortium"/>
            <person name="Kohler A."/>
            <person name="Kuo A."/>
            <person name="Nagy L.G."/>
            <person name="Floudas D."/>
            <person name="Copeland A."/>
            <person name="Barry K.W."/>
            <person name="Cichocki N."/>
            <person name="Veneault-Fourrey C."/>
            <person name="LaButti K."/>
            <person name="Lindquist E.A."/>
            <person name="Lipzen A."/>
            <person name="Lundell T."/>
            <person name="Morin E."/>
            <person name="Murat C."/>
            <person name="Riley R."/>
            <person name="Ohm R."/>
            <person name="Sun H."/>
            <person name="Tunlid A."/>
            <person name="Henrissat B."/>
            <person name="Grigoriev I.V."/>
            <person name="Hibbett D.S."/>
            <person name="Martin F."/>
        </authorList>
    </citation>
    <scope>NUCLEOTIDE SEQUENCE [LARGE SCALE GENOMIC DNA]</scope>
    <source>
        <strain evidence="3">UH-Slu-Lm8-n1</strain>
    </source>
</reference>
<sequence>MCFTIPIPLDSPFPSCSSTAHQQPEIQRAIHDQYEASIREWPDITNFRAHLEEQRLFPRRSLDAGNFLARTVGLVSIQDESSLKDMISAHFMEQRRFMAEHQSEMRNTLQAILAHLSKDTAVKAPTERDPATSPTATSTTAVDVNKEGPILLQKGNGKSKENAGFDTPEEPSASPAQVASSLFQISFITARLETLLATFQFPAELDISPALGTADVFALTYTPANSPVLTQAYALSLLFAELDNIPSFGSDVVRNARRVAVTRVDQALQKLDEGVEERRGHARAKKADPVTCSLK</sequence>
<feature type="region of interest" description="Disordered" evidence="1">
    <location>
        <begin position="151"/>
        <end position="173"/>
    </location>
</feature>